<evidence type="ECO:0000313" key="3">
    <source>
        <dbReference type="EMBL" id="MBX34946.1"/>
    </source>
</evidence>
<dbReference type="PANTHER" id="PTHR37076:SF3">
    <property type="entry name" value="STRESS RESPONSE PROTEIN NST1-LIKE"/>
    <property type="match status" value="1"/>
</dbReference>
<dbReference type="PANTHER" id="PTHR37076">
    <property type="entry name" value="HISTONE-LYSINE N-METHYLTRANSFERASE, H3 LYSINE-79 SPECIFIC-LIKE-RELATED"/>
    <property type="match status" value="1"/>
</dbReference>
<dbReference type="AlphaFoldDB" id="A0A2P2MXL5"/>
<evidence type="ECO:0000256" key="2">
    <source>
        <dbReference type="SAM" id="MobiDB-lite"/>
    </source>
</evidence>
<evidence type="ECO:0000256" key="1">
    <source>
        <dbReference type="SAM" id="Coils"/>
    </source>
</evidence>
<name>A0A2P2MXL5_RHIMU</name>
<dbReference type="EMBL" id="GGEC01054462">
    <property type="protein sequence ID" value="MBX34946.1"/>
    <property type="molecule type" value="Transcribed_RNA"/>
</dbReference>
<feature type="region of interest" description="Disordered" evidence="2">
    <location>
        <begin position="189"/>
        <end position="210"/>
    </location>
</feature>
<feature type="coiled-coil region" evidence="1">
    <location>
        <begin position="58"/>
        <end position="125"/>
    </location>
</feature>
<keyword evidence="1" id="KW-0175">Coiled coil</keyword>
<protein>
    <submittedName>
        <fullName evidence="3">Uncharacterized protein</fullName>
    </submittedName>
</protein>
<organism evidence="3">
    <name type="scientific">Rhizophora mucronata</name>
    <name type="common">Asiatic mangrove</name>
    <dbReference type="NCBI Taxonomy" id="61149"/>
    <lineage>
        <taxon>Eukaryota</taxon>
        <taxon>Viridiplantae</taxon>
        <taxon>Streptophyta</taxon>
        <taxon>Embryophyta</taxon>
        <taxon>Tracheophyta</taxon>
        <taxon>Spermatophyta</taxon>
        <taxon>Magnoliopsida</taxon>
        <taxon>eudicotyledons</taxon>
        <taxon>Gunneridae</taxon>
        <taxon>Pentapetalae</taxon>
        <taxon>rosids</taxon>
        <taxon>fabids</taxon>
        <taxon>Malpighiales</taxon>
        <taxon>Rhizophoraceae</taxon>
        <taxon>Rhizophora</taxon>
    </lineage>
</organism>
<reference evidence="3" key="1">
    <citation type="submission" date="2018-02" db="EMBL/GenBank/DDBJ databases">
        <title>Rhizophora mucronata_Transcriptome.</title>
        <authorList>
            <person name="Meera S.P."/>
            <person name="Sreeshan A."/>
            <person name="Augustine A."/>
        </authorList>
    </citation>
    <scope>NUCLEOTIDE SEQUENCE</scope>
    <source>
        <tissue evidence="3">Leaf</tissue>
    </source>
</reference>
<proteinExistence type="predicted"/>
<accession>A0A2P2MXL5</accession>
<sequence length="210" mass="25047">MNGVQKEKVKKGFGRKRRLGLLGAQVMELRDAIMRREDKKRERRFNRDKCILEREVKRRELEFKRKMQQNEEEEMMENWEMELEAKELMLARREFERRLRVEKELDEERRKRRMIEEKREEEEMEWRERILGMQIEHEKEMIQMHADACQNQIQIMGIFARIICQFFGSANDGLGGGLAGLPPQVLHNLQHSGGLGDGGKPDSNSPSEFM</sequence>